<evidence type="ECO:0000256" key="1">
    <source>
        <dbReference type="ARBA" id="ARBA00004651"/>
    </source>
</evidence>
<dbReference type="GO" id="GO:0009055">
    <property type="term" value="F:electron transfer activity"/>
    <property type="evidence" value="ECO:0007669"/>
    <property type="project" value="UniProtKB-UniRule"/>
</dbReference>
<reference evidence="13 14" key="1">
    <citation type="submission" date="2020-07" db="EMBL/GenBank/DDBJ databases">
        <title>Taxonomic revisions and descriptions of new bacterial species based on genomic comparisons in the high-G+C-content subgroup of the family Alcaligenaceae.</title>
        <authorList>
            <person name="Szabo A."/>
            <person name="Felfoldi T."/>
        </authorList>
    </citation>
    <scope>NUCLEOTIDE SEQUENCE [LARGE SCALE GENOMIC DNA]</scope>
    <source>
        <strain evidence="13 14">DSM 25667</strain>
    </source>
</reference>
<feature type="transmembrane region" description="Helical" evidence="12">
    <location>
        <begin position="12"/>
        <end position="35"/>
    </location>
</feature>
<evidence type="ECO:0000313" key="14">
    <source>
        <dbReference type="Proteomes" id="UP000554144"/>
    </source>
</evidence>
<dbReference type="RefSeq" id="WP_130038937.1">
    <property type="nucleotide sequence ID" value="NZ_JACCEV010000002.1"/>
</dbReference>
<feature type="transmembrane region" description="Helical" evidence="12">
    <location>
        <begin position="55"/>
        <end position="76"/>
    </location>
</feature>
<keyword evidence="9 12" id="KW-1133">Transmembrane helix</keyword>
<dbReference type="GO" id="GO:0016682">
    <property type="term" value="F:oxidoreductase activity, acting on diphenols and related substances as donors, oxygen as acceptor"/>
    <property type="evidence" value="ECO:0007669"/>
    <property type="project" value="TreeGrafter"/>
</dbReference>
<dbReference type="GO" id="GO:0019646">
    <property type="term" value="P:aerobic electron transport chain"/>
    <property type="evidence" value="ECO:0007669"/>
    <property type="project" value="InterPro"/>
</dbReference>
<comment type="caution">
    <text evidence="13">The sequence shown here is derived from an EMBL/GenBank/DDBJ whole genome shotgun (WGS) entry which is preliminary data.</text>
</comment>
<dbReference type="GO" id="GO:0070069">
    <property type="term" value="C:cytochrome complex"/>
    <property type="evidence" value="ECO:0007669"/>
    <property type="project" value="UniProtKB-UniRule"/>
</dbReference>
<evidence type="ECO:0000256" key="5">
    <source>
        <dbReference type="ARBA" id="ARBA00022617"/>
    </source>
</evidence>
<keyword evidence="8 12" id="KW-0249">Electron transport</keyword>
<feature type="transmembrane region" description="Helical" evidence="12">
    <location>
        <begin position="217"/>
        <end position="240"/>
    </location>
</feature>
<evidence type="ECO:0000256" key="4">
    <source>
        <dbReference type="ARBA" id="ARBA00022475"/>
    </source>
</evidence>
<evidence type="ECO:0000256" key="9">
    <source>
        <dbReference type="ARBA" id="ARBA00022989"/>
    </source>
</evidence>
<dbReference type="PANTHER" id="PTHR30365">
    <property type="entry name" value="CYTOCHROME D UBIQUINOL OXIDASE"/>
    <property type="match status" value="1"/>
</dbReference>
<feature type="transmembrane region" description="Helical" evidence="12">
    <location>
        <begin position="129"/>
        <end position="152"/>
    </location>
</feature>
<dbReference type="AlphaFoldDB" id="A0A853GZ00"/>
<evidence type="ECO:0000256" key="12">
    <source>
        <dbReference type="PIRNR" id="PIRNR006446"/>
    </source>
</evidence>
<feature type="transmembrane region" description="Helical" evidence="12">
    <location>
        <begin position="407"/>
        <end position="428"/>
    </location>
</feature>
<evidence type="ECO:0000256" key="10">
    <source>
        <dbReference type="ARBA" id="ARBA00023004"/>
    </source>
</evidence>
<evidence type="ECO:0000256" key="11">
    <source>
        <dbReference type="ARBA" id="ARBA00023136"/>
    </source>
</evidence>
<evidence type="ECO:0000256" key="2">
    <source>
        <dbReference type="ARBA" id="ARBA00009819"/>
    </source>
</evidence>
<name>A0A853GZ00_9BURK</name>
<evidence type="ECO:0000256" key="3">
    <source>
        <dbReference type="ARBA" id="ARBA00022448"/>
    </source>
</evidence>
<dbReference type="OrthoDB" id="8675262at2"/>
<comment type="similarity">
    <text evidence="2 12">Belongs to the cytochrome ubiquinol oxidase subunit 1 family.</text>
</comment>
<keyword evidence="10 12" id="KW-0408">Iron</keyword>
<keyword evidence="14" id="KW-1185">Reference proteome</keyword>
<evidence type="ECO:0000256" key="6">
    <source>
        <dbReference type="ARBA" id="ARBA00022692"/>
    </source>
</evidence>
<dbReference type="PIRSF" id="PIRSF006446">
    <property type="entry name" value="Cyt_quinol_oxidase_1"/>
    <property type="match status" value="1"/>
</dbReference>
<feature type="transmembrane region" description="Helical" evidence="12">
    <location>
        <begin position="181"/>
        <end position="205"/>
    </location>
</feature>
<keyword evidence="5 12" id="KW-0349">Heme</keyword>
<dbReference type="Proteomes" id="UP000554144">
    <property type="component" value="Unassembled WGS sequence"/>
</dbReference>
<feature type="transmembrane region" description="Helical" evidence="12">
    <location>
        <begin position="96"/>
        <end position="117"/>
    </location>
</feature>
<organism evidence="13 14">
    <name type="scientific">Pollutimonas harenae</name>
    <dbReference type="NCBI Taxonomy" id="657015"/>
    <lineage>
        <taxon>Bacteria</taxon>
        <taxon>Pseudomonadati</taxon>
        <taxon>Pseudomonadota</taxon>
        <taxon>Betaproteobacteria</taxon>
        <taxon>Burkholderiales</taxon>
        <taxon>Alcaligenaceae</taxon>
        <taxon>Pollutimonas</taxon>
    </lineage>
</organism>
<dbReference type="GO" id="GO:0020037">
    <property type="term" value="F:heme binding"/>
    <property type="evidence" value="ECO:0007669"/>
    <property type="project" value="TreeGrafter"/>
</dbReference>
<evidence type="ECO:0000256" key="8">
    <source>
        <dbReference type="ARBA" id="ARBA00022982"/>
    </source>
</evidence>
<dbReference type="GO" id="GO:0005886">
    <property type="term" value="C:plasma membrane"/>
    <property type="evidence" value="ECO:0007669"/>
    <property type="project" value="UniProtKB-SubCell"/>
</dbReference>
<proteinExistence type="inferred from homology"/>
<keyword evidence="4 12" id="KW-1003">Cell membrane</keyword>
<evidence type="ECO:0000313" key="13">
    <source>
        <dbReference type="EMBL" id="NYT85332.1"/>
    </source>
</evidence>
<keyword evidence="7 12" id="KW-0479">Metal-binding</keyword>
<feature type="transmembrane region" description="Helical" evidence="12">
    <location>
        <begin position="320"/>
        <end position="340"/>
    </location>
</feature>
<sequence>MTHTTLWLSQIQFFSSLGFMLLFLAIELGLAWVLLYFKLRALGRDPAAWTAAYRFWVRVFALAFILSFAACLPVLIQFGSLWPELMEKIGNVAGPLLAAGVLSAYVFKSCFLGAMLFGQRHLSDRTHTLVVFMVAVGVAASIFWLLVLLSWMHAPAGVQFVGDQYTVVDWLDILFNPALPWYAALFGLAAILTTAFLMIGVVAAQSLRRPVDESGRLVFKTALWLATVSIVLQGLAAAGAGHMTARYQPAKAAATAGYWMSGQPADLVLFAWPDAHSHTNRLAWLWRDGGDTWIGRDEAGALRGLDQFSGMGPPVAATFWAFRLTLLVGLLMLLAAWLTLWRARRVRYDPGELSRWGRRLLAGMTFSGWLMLLAGLAHVLLGAYPYAVNGTITVSEVAVSASWQTLLGGYFAHLVVYIALLVSFLHMLRHIVRYGVVPVARRRGRA</sequence>
<dbReference type="InterPro" id="IPR002585">
    <property type="entry name" value="Cyt-d_ubiquinol_oxidase_su_1"/>
</dbReference>
<dbReference type="EMBL" id="JACCEV010000002">
    <property type="protein sequence ID" value="NYT85332.1"/>
    <property type="molecule type" value="Genomic_DNA"/>
</dbReference>
<dbReference type="Pfam" id="PF01654">
    <property type="entry name" value="Cyt_bd_oxida_I"/>
    <property type="match status" value="1"/>
</dbReference>
<keyword evidence="11 12" id="KW-0472">Membrane</keyword>
<accession>A0A853GZ00</accession>
<dbReference type="PANTHER" id="PTHR30365:SF14">
    <property type="entry name" value="CYTOCHROME BD MENAQUINOL OXIDASE SUBUNIT I-RELATED"/>
    <property type="match status" value="1"/>
</dbReference>
<keyword evidence="6 12" id="KW-0812">Transmembrane</keyword>
<feature type="transmembrane region" description="Helical" evidence="12">
    <location>
        <begin position="360"/>
        <end position="387"/>
    </location>
</feature>
<evidence type="ECO:0000256" key="7">
    <source>
        <dbReference type="ARBA" id="ARBA00022723"/>
    </source>
</evidence>
<protein>
    <submittedName>
        <fullName evidence="13">Cytochrome ubiquinol oxidase subunit I</fullName>
    </submittedName>
</protein>
<keyword evidence="3 12" id="KW-0813">Transport</keyword>
<dbReference type="GO" id="GO:0046872">
    <property type="term" value="F:metal ion binding"/>
    <property type="evidence" value="ECO:0007669"/>
    <property type="project" value="UniProtKB-UniRule"/>
</dbReference>
<gene>
    <name evidence="13" type="ORF">H0A62_06915</name>
</gene>
<comment type="subcellular location">
    <subcellularLocation>
        <location evidence="12">Cell inner membrane</location>
    </subcellularLocation>
    <subcellularLocation>
        <location evidence="1">Cell membrane</location>
        <topology evidence="1">Multi-pass membrane protein</topology>
    </subcellularLocation>
</comment>